<feature type="compositionally biased region" description="Basic and acidic residues" evidence="1">
    <location>
        <begin position="1013"/>
        <end position="1031"/>
    </location>
</feature>
<feature type="compositionally biased region" description="Basic residues" evidence="1">
    <location>
        <begin position="418"/>
        <end position="431"/>
    </location>
</feature>
<dbReference type="EMBL" id="CP144104">
    <property type="protein sequence ID" value="WWC90588.1"/>
    <property type="molecule type" value="Genomic_DNA"/>
</dbReference>
<feature type="compositionally biased region" description="Polar residues" evidence="1">
    <location>
        <begin position="560"/>
        <end position="572"/>
    </location>
</feature>
<feature type="compositionally biased region" description="Acidic residues" evidence="1">
    <location>
        <begin position="145"/>
        <end position="157"/>
    </location>
</feature>
<dbReference type="RefSeq" id="XP_066077351.1">
    <property type="nucleotide sequence ID" value="XM_066221254.1"/>
</dbReference>
<evidence type="ECO:0000313" key="3">
    <source>
        <dbReference type="Proteomes" id="UP001355207"/>
    </source>
</evidence>
<dbReference type="GeneID" id="91096194"/>
<name>A0AAX4K0M1_9TREE</name>
<gene>
    <name evidence="2" type="ORF">L201_005524</name>
</gene>
<organism evidence="2 3">
    <name type="scientific">Kwoniella dendrophila CBS 6074</name>
    <dbReference type="NCBI Taxonomy" id="1295534"/>
    <lineage>
        <taxon>Eukaryota</taxon>
        <taxon>Fungi</taxon>
        <taxon>Dikarya</taxon>
        <taxon>Basidiomycota</taxon>
        <taxon>Agaricomycotina</taxon>
        <taxon>Tremellomycetes</taxon>
        <taxon>Tremellales</taxon>
        <taxon>Cryptococcaceae</taxon>
        <taxon>Kwoniella</taxon>
    </lineage>
</organism>
<dbReference type="AlphaFoldDB" id="A0AAX4K0M1"/>
<feature type="region of interest" description="Disordered" evidence="1">
    <location>
        <begin position="418"/>
        <end position="473"/>
    </location>
</feature>
<dbReference type="Proteomes" id="UP001355207">
    <property type="component" value="Chromosome 7"/>
</dbReference>
<feature type="region of interest" description="Disordered" evidence="1">
    <location>
        <begin position="113"/>
        <end position="157"/>
    </location>
</feature>
<feature type="compositionally biased region" description="Pro residues" evidence="1">
    <location>
        <begin position="863"/>
        <end position="873"/>
    </location>
</feature>
<keyword evidence="3" id="KW-1185">Reference proteome</keyword>
<feature type="compositionally biased region" description="Basic and acidic residues" evidence="1">
    <location>
        <begin position="621"/>
        <end position="635"/>
    </location>
</feature>
<feature type="region of interest" description="Disordered" evidence="1">
    <location>
        <begin position="376"/>
        <end position="400"/>
    </location>
</feature>
<feature type="region of interest" description="Disordered" evidence="1">
    <location>
        <begin position="825"/>
        <end position="926"/>
    </location>
</feature>
<feature type="region of interest" description="Disordered" evidence="1">
    <location>
        <begin position="612"/>
        <end position="636"/>
    </location>
</feature>
<feature type="compositionally biased region" description="Basic and acidic residues" evidence="1">
    <location>
        <begin position="432"/>
        <end position="445"/>
    </location>
</feature>
<sequence length="1052" mass="118286">MPKAPPEDHRPARAVLHAPYPLPFIVTRPPLTASKSLPVLSNSGITVPTVPLISALGINNDPIAIESGPLSSASTSIAKFPFFDNDKTLNFEKGKTAFTTSLPYPLIAKSDKIDKTGEEKRKRRQNKKLLLLKPHKQQGQKVDNDDGDGDGDGESSEWELLSNFSENVDKDQKDLLELTKQIGKISADGELDDDDPNQDENNLLIYSFASSCKQGQFDWIQSDLVEPFTQTQSALSVNQATSNNHQSTRPAGDNDNNGVDDYGEDEPDELLSILDDIHEEPIPIHTSIPNASKINEPIATQGPAWDVVSDVVSSFWNDDTDADEADQEDDVKNFLKTTKAITPSESASQILRNFKNRRKQPDKPLFLGQTNQAPFTFIPPASPKKAHSQSSLGDNYHVSGDGDNGYISEATSVRTVKQIRRSKVKRTRMKTQQKDKGKQIKRERSMTPMQRDYQRTERSPQRTPRPAVPNNLSGLSYLDKASIANRQQIDLSYNNTVPQQSMLGLESFLFAPFAPILQTSEVLSSPEFQLTNRNISNRSVPAHDGRAISWSPQPILVDPKTSQTQTQGNTSWPRELPERENVIPSNSSSLMGKHMYSTSDDDVPMPTALSRILSQQQQLPKDSRKNHLNRDRDDMDVPLGKACHNYLYLRKLMAAKKKKGMNKYIDKHKRVKEVINQERNGYQAESGSSAPVRMPQPFFANMDNPHPQAQEQAQVRHDNQTNQPQPQHQQPFTASWNANTQISQQSIQAQIQFQAQQMFNNMLLQFAQRSASQVQTQAQAQAQGQVRNIPNQPTMLSYNPGIPMNFIPQFNSSILSNSPSSYLNQGSFSQIGPQQSFHQKANLSHSVAPPPPPTQRSQQPYGFPTPGPSPQAPTPASYVFTPKSPNVVEDRKPLRKRRRSISPTSAHDLLMQKTTSKSPFVNPAPRPIITTNNDRLLSPAQIHSPDQWKQNIPNLIYSNSKNHEEIQQNYNEDDDDDEEEEHKGWSNMMFNIGLKSQNNNSTKRDEDAEDEETKIKYERREQWLEEERERYSSLAAGQKVIDRKGKGKQILR</sequence>
<feature type="region of interest" description="Disordered" evidence="1">
    <location>
        <begin position="989"/>
        <end position="1052"/>
    </location>
</feature>
<accession>A0AAX4K0M1</accession>
<feature type="region of interest" description="Disordered" evidence="1">
    <location>
        <begin position="537"/>
        <end position="575"/>
    </location>
</feature>
<reference evidence="2 3" key="1">
    <citation type="submission" date="2024-01" db="EMBL/GenBank/DDBJ databases">
        <title>Comparative genomics of Cryptococcus and Kwoniella reveals pathogenesis evolution and contrasting modes of karyotype evolution via chromosome fusion or intercentromeric recombination.</title>
        <authorList>
            <person name="Coelho M.A."/>
            <person name="David-Palma M."/>
            <person name="Shea T."/>
            <person name="Bowers K."/>
            <person name="McGinley-Smith S."/>
            <person name="Mohammad A.W."/>
            <person name="Gnirke A."/>
            <person name="Yurkov A.M."/>
            <person name="Nowrousian M."/>
            <person name="Sun S."/>
            <person name="Cuomo C.A."/>
            <person name="Heitman J."/>
        </authorList>
    </citation>
    <scope>NUCLEOTIDE SEQUENCE [LARGE SCALE GENOMIC DNA]</scope>
    <source>
        <strain evidence="2 3">CBS 6074</strain>
    </source>
</reference>
<feature type="compositionally biased region" description="Polar residues" evidence="1">
    <location>
        <begin position="235"/>
        <end position="249"/>
    </location>
</feature>
<feature type="region of interest" description="Disordered" evidence="1">
    <location>
        <begin position="235"/>
        <end position="266"/>
    </location>
</feature>
<feature type="compositionally biased region" description="Polar residues" evidence="1">
    <location>
        <begin position="825"/>
        <end position="845"/>
    </location>
</feature>
<protein>
    <submittedName>
        <fullName evidence="2">Uncharacterized protein</fullName>
    </submittedName>
</protein>
<evidence type="ECO:0000313" key="2">
    <source>
        <dbReference type="EMBL" id="WWC90588.1"/>
    </source>
</evidence>
<feature type="region of interest" description="Disordered" evidence="1">
    <location>
        <begin position="680"/>
        <end position="731"/>
    </location>
</feature>
<evidence type="ECO:0000256" key="1">
    <source>
        <dbReference type="SAM" id="MobiDB-lite"/>
    </source>
</evidence>
<feature type="compositionally biased region" description="Polar residues" evidence="1">
    <location>
        <begin position="680"/>
        <end position="689"/>
    </location>
</feature>
<proteinExistence type="predicted"/>